<evidence type="ECO:0000259" key="1">
    <source>
        <dbReference type="Pfam" id="PF03457"/>
    </source>
</evidence>
<name>A0A2S5IZ57_9MICC</name>
<evidence type="ECO:0000313" key="3">
    <source>
        <dbReference type="Proteomes" id="UP000239297"/>
    </source>
</evidence>
<organism evidence="2 3">
    <name type="scientific">Arthrobacter pityocampae</name>
    <dbReference type="NCBI Taxonomy" id="547334"/>
    <lineage>
        <taxon>Bacteria</taxon>
        <taxon>Bacillati</taxon>
        <taxon>Actinomycetota</taxon>
        <taxon>Actinomycetes</taxon>
        <taxon>Micrococcales</taxon>
        <taxon>Micrococcaceae</taxon>
        <taxon>Arthrobacter</taxon>
    </lineage>
</organism>
<accession>A0A2S5IZ57</accession>
<feature type="domain" description="Helicase-associated" evidence="1">
    <location>
        <begin position="32"/>
        <end position="92"/>
    </location>
</feature>
<comment type="caution">
    <text evidence="2">The sequence shown here is derived from an EMBL/GenBank/DDBJ whole genome shotgun (WGS) entry which is preliminary data.</text>
</comment>
<dbReference type="AlphaFoldDB" id="A0A2S5IZ57"/>
<evidence type="ECO:0000313" key="2">
    <source>
        <dbReference type="EMBL" id="PPB49848.1"/>
    </source>
</evidence>
<protein>
    <recommendedName>
        <fullName evidence="1">Helicase-associated domain-containing protein</fullName>
    </recommendedName>
</protein>
<dbReference type="Proteomes" id="UP000239297">
    <property type="component" value="Unassembled WGS sequence"/>
</dbReference>
<dbReference type="Pfam" id="PF03457">
    <property type="entry name" value="HA"/>
    <property type="match status" value="1"/>
</dbReference>
<dbReference type="InterPro" id="IPR005114">
    <property type="entry name" value="Helicase_assoc"/>
</dbReference>
<proteinExistence type="predicted"/>
<dbReference type="EMBL" id="PRKW01000002">
    <property type="protein sequence ID" value="PPB49848.1"/>
    <property type="molecule type" value="Genomic_DNA"/>
</dbReference>
<gene>
    <name evidence="2" type="ORF">C4K88_03915</name>
</gene>
<sequence>MGRDTAWFDACLSVHDQPAWPANRKDRRKTREQVWWEHYGRLAAYVRERGGIPAQNESREARVLYRWVENQRRNHDAGTLTPDRVEALNVLGE</sequence>
<dbReference type="Gene3D" id="6.10.140.530">
    <property type="match status" value="1"/>
</dbReference>
<keyword evidence="3" id="KW-1185">Reference proteome</keyword>
<dbReference type="OrthoDB" id="4947674at2"/>
<reference evidence="2 3" key="1">
    <citation type="journal article" date="2014" name="Int. J. Syst. Evol. Microbiol.">
        <title>Arthrobacter pityocampae sp. nov., isolated from Thaumetopoea pityocampa (Lep., Thaumetopoeidae).</title>
        <authorList>
            <person name="Ince I.A."/>
            <person name="Demirbag Z."/>
            <person name="Kati H."/>
        </authorList>
    </citation>
    <scope>NUCLEOTIDE SEQUENCE [LARGE SCALE GENOMIC DNA]</scope>
    <source>
        <strain evidence="2 3">Tp2</strain>
    </source>
</reference>